<feature type="transmembrane region" description="Helical" evidence="1">
    <location>
        <begin position="257"/>
        <end position="276"/>
    </location>
</feature>
<evidence type="ECO:0000313" key="3">
    <source>
        <dbReference type="Proteomes" id="UP000835052"/>
    </source>
</evidence>
<name>A0A8S1GTC5_9PELO</name>
<evidence type="ECO:0000256" key="1">
    <source>
        <dbReference type="SAM" id="Phobius"/>
    </source>
</evidence>
<feature type="transmembrane region" description="Helical" evidence="1">
    <location>
        <begin position="88"/>
        <end position="106"/>
    </location>
</feature>
<dbReference type="Proteomes" id="UP000835052">
    <property type="component" value="Unassembled WGS sequence"/>
</dbReference>
<keyword evidence="3" id="KW-1185">Reference proteome</keyword>
<sequence length="323" mass="37600">MEIFSFFYPFLGVLVHCFELYLIIWKTPKFVQSKVPQAIRAALAIPINFMTQDSGYGFWLIPELGEKWMTEKVKIFGDKNNLSTSIDFFAGLVTFSPIILAAILHIQYANLRCVTLDEFKKPLWKYRLNVGFIYFFSTFSGLILLITTQEGASVYALLFCLLIQFIYTFIYVSSALKFSWDIWENFNPFKGVNVSENTRKMQRKVFLSIQIQLLAIPINYITDESGLGFSLIPDLGDDWLDGKMKFLGEDSRYEIDHYFLGLVWVSPINLAAILHIQYANLRCVTLDEFKQPLWRYRLNVGFIYFFSVALMQLIQPKMIIELQ</sequence>
<keyword evidence="1" id="KW-0812">Transmembrane</keyword>
<feature type="transmembrane region" description="Helical" evidence="1">
    <location>
        <begin position="6"/>
        <end position="25"/>
    </location>
</feature>
<feature type="transmembrane region" description="Helical" evidence="1">
    <location>
        <begin position="126"/>
        <end position="146"/>
    </location>
</feature>
<dbReference type="EMBL" id="CAJGYM010000004">
    <property type="protein sequence ID" value="CAD6186529.1"/>
    <property type="molecule type" value="Genomic_DNA"/>
</dbReference>
<dbReference type="AlphaFoldDB" id="A0A8S1GTC5"/>
<evidence type="ECO:0000313" key="2">
    <source>
        <dbReference type="EMBL" id="CAD6186529.1"/>
    </source>
</evidence>
<organism evidence="2 3">
    <name type="scientific">Caenorhabditis auriculariae</name>
    <dbReference type="NCBI Taxonomy" id="2777116"/>
    <lineage>
        <taxon>Eukaryota</taxon>
        <taxon>Metazoa</taxon>
        <taxon>Ecdysozoa</taxon>
        <taxon>Nematoda</taxon>
        <taxon>Chromadorea</taxon>
        <taxon>Rhabditida</taxon>
        <taxon>Rhabditina</taxon>
        <taxon>Rhabditomorpha</taxon>
        <taxon>Rhabditoidea</taxon>
        <taxon>Rhabditidae</taxon>
        <taxon>Peloderinae</taxon>
        <taxon>Caenorhabditis</taxon>
    </lineage>
</organism>
<proteinExistence type="predicted"/>
<feature type="transmembrane region" description="Helical" evidence="1">
    <location>
        <begin position="152"/>
        <end position="172"/>
    </location>
</feature>
<keyword evidence="1" id="KW-0472">Membrane</keyword>
<reference evidence="2" key="1">
    <citation type="submission" date="2020-10" db="EMBL/GenBank/DDBJ databases">
        <authorList>
            <person name="Kikuchi T."/>
        </authorList>
    </citation>
    <scope>NUCLEOTIDE SEQUENCE</scope>
    <source>
        <strain evidence="2">NKZ352</strain>
    </source>
</reference>
<gene>
    <name evidence="2" type="ORF">CAUJ_LOCUS2448</name>
</gene>
<comment type="caution">
    <text evidence="2">The sequence shown here is derived from an EMBL/GenBank/DDBJ whole genome shotgun (WGS) entry which is preliminary data.</text>
</comment>
<feature type="transmembrane region" description="Helical" evidence="1">
    <location>
        <begin position="296"/>
        <end position="314"/>
    </location>
</feature>
<keyword evidence="1" id="KW-1133">Transmembrane helix</keyword>
<feature type="transmembrane region" description="Helical" evidence="1">
    <location>
        <begin position="205"/>
        <end position="222"/>
    </location>
</feature>
<accession>A0A8S1GTC5</accession>
<protein>
    <submittedName>
        <fullName evidence="2">Uncharacterized protein</fullName>
    </submittedName>
</protein>